<proteinExistence type="inferred from homology"/>
<comment type="subcellular location">
    <subcellularLocation>
        <location evidence="1 5">Cytoplasm</location>
    </subcellularLocation>
</comment>
<dbReference type="HAMAP" id="MF_00822">
    <property type="entry name" value="UreE"/>
    <property type="match status" value="1"/>
</dbReference>
<dbReference type="AlphaFoldDB" id="A0A1H9KRR3"/>
<evidence type="ECO:0000256" key="4">
    <source>
        <dbReference type="ARBA" id="ARBA00023186"/>
    </source>
</evidence>
<dbReference type="CDD" id="cd00571">
    <property type="entry name" value="UreE"/>
    <property type="match status" value="1"/>
</dbReference>
<organism evidence="8 9">
    <name type="scientific">Faunimonas pinastri</name>
    <dbReference type="NCBI Taxonomy" id="1855383"/>
    <lineage>
        <taxon>Bacteria</taxon>
        <taxon>Pseudomonadati</taxon>
        <taxon>Pseudomonadota</taxon>
        <taxon>Alphaproteobacteria</taxon>
        <taxon>Hyphomicrobiales</taxon>
        <taxon>Afifellaceae</taxon>
        <taxon>Faunimonas</taxon>
    </lineage>
</organism>
<name>A0A1H9KRR3_9HYPH</name>
<reference evidence="8 9" key="1">
    <citation type="submission" date="2016-10" db="EMBL/GenBank/DDBJ databases">
        <authorList>
            <person name="de Groot N.N."/>
        </authorList>
    </citation>
    <scope>NUCLEOTIDE SEQUENCE [LARGE SCALE GENOMIC DNA]</scope>
    <source>
        <strain evidence="8 9">A52C2</strain>
    </source>
</reference>
<evidence type="ECO:0000259" key="7">
    <source>
        <dbReference type="SMART" id="SM00988"/>
    </source>
</evidence>
<sequence>MLRATEVLRAGSWSAAADTVVLDHDERHRRRIAMTGEGGLSFLLDLAEAVALRGGDGLRLEDGRMVEVKAKPEPLMEVTARDQLHLVRIAWHLGNRHLPAQISGTRILIRPDHVIADMLKGLGASVRKVTLPFDPEGGAYSGGHGEHGGQGGHAHSHGHSQDHEHGHGHGHSHA</sequence>
<keyword evidence="9" id="KW-1185">Reference proteome</keyword>
<evidence type="ECO:0000313" key="9">
    <source>
        <dbReference type="Proteomes" id="UP000199647"/>
    </source>
</evidence>
<dbReference type="GO" id="GO:0051082">
    <property type="term" value="F:unfolded protein binding"/>
    <property type="evidence" value="ECO:0007669"/>
    <property type="project" value="UniProtKB-UniRule"/>
</dbReference>
<evidence type="ECO:0000256" key="1">
    <source>
        <dbReference type="ARBA" id="ARBA00004496"/>
    </source>
</evidence>
<protein>
    <recommendedName>
        <fullName evidence="5">Urease accessory protein UreE</fullName>
    </recommendedName>
</protein>
<gene>
    <name evidence="5" type="primary">ureE</name>
    <name evidence="8" type="ORF">SAMN05216548_11067</name>
</gene>
<dbReference type="SUPFAM" id="SSF69737">
    <property type="entry name" value="Urease metallochaperone UreE, C-terminal domain"/>
    <property type="match status" value="1"/>
</dbReference>
<dbReference type="PIRSF" id="PIRSF036402">
    <property type="entry name" value="Ureas_acces_UreE"/>
    <property type="match status" value="1"/>
</dbReference>
<dbReference type="Gene3D" id="3.30.70.790">
    <property type="entry name" value="UreE, C-terminal domain"/>
    <property type="match status" value="1"/>
</dbReference>
<dbReference type="GO" id="GO:0065003">
    <property type="term" value="P:protein-containing complex assembly"/>
    <property type="evidence" value="ECO:0007669"/>
    <property type="project" value="InterPro"/>
</dbReference>
<keyword evidence="4 5" id="KW-0143">Chaperone</keyword>
<evidence type="ECO:0000256" key="2">
    <source>
        <dbReference type="ARBA" id="ARBA00022490"/>
    </source>
</evidence>
<dbReference type="GO" id="GO:0019627">
    <property type="term" value="P:urea metabolic process"/>
    <property type="evidence" value="ECO:0007669"/>
    <property type="project" value="InterPro"/>
</dbReference>
<keyword evidence="2 5" id="KW-0963">Cytoplasm</keyword>
<dbReference type="EMBL" id="FOFG01000010">
    <property type="protein sequence ID" value="SER01866.1"/>
    <property type="molecule type" value="Genomic_DNA"/>
</dbReference>
<accession>A0A1H9KRR3</accession>
<evidence type="ECO:0000256" key="5">
    <source>
        <dbReference type="HAMAP-Rule" id="MF_00822"/>
    </source>
</evidence>
<feature type="compositionally biased region" description="Gly residues" evidence="6">
    <location>
        <begin position="139"/>
        <end position="152"/>
    </location>
</feature>
<dbReference type="InterPro" id="IPR004029">
    <property type="entry name" value="UreE_N"/>
</dbReference>
<dbReference type="SMART" id="SM00988">
    <property type="entry name" value="UreE_N"/>
    <property type="match status" value="1"/>
</dbReference>
<dbReference type="STRING" id="1855383.SAMN05216548_11067"/>
<feature type="region of interest" description="Disordered" evidence="6">
    <location>
        <begin position="137"/>
        <end position="174"/>
    </location>
</feature>
<dbReference type="InterPro" id="IPR036118">
    <property type="entry name" value="UreE_N_sf"/>
</dbReference>
<comment type="similarity">
    <text evidence="5">Belongs to the UreE family.</text>
</comment>
<dbReference type="Pfam" id="PF05194">
    <property type="entry name" value="UreE_C"/>
    <property type="match status" value="1"/>
</dbReference>
<evidence type="ECO:0000313" key="8">
    <source>
        <dbReference type="EMBL" id="SER01866.1"/>
    </source>
</evidence>
<dbReference type="OrthoDB" id="9802215at2"/>
<dbReference type="GO" id="GO:0016151">
    <property type="term" value="F:nickel cation binding"/>
    <property type="evidence" value="ECO:0007669"/>
    <property type="project" value="UniProtKB-UniRule"/>
</dbReference>
<comment type="function">
    <text evidence="5">Involved in urease metallocenter assembly. Binds nickel. Probably functions as a nickel donor during metallocenter assembly.</text>
</comment>
<dbReference type="InterPro" id="IPR012406">
    <property type="entry name" value="UreE"/>
</dbReference>
<dbReference type="RefSeq" id="WP_092497445.1">
    <property type="nucleotide sequence ID" value="NZ_FOFG01000010.1"/>
</dbReference>
<dbReference type="InterPro" id="IPR007864">
    <property type="entry name" value="UreE_C_dom"/>
</dbReference>
<dbReference type="Pfam" id="PF02814">
    <property type="entry name" value="UreE_N"/>
    <property type="match status" value="1"/>
</dbReference>
<feature type="domain" description="UreE urease accessory N-terminal" evidence="7">
    <location>
        <begin position="3"/>
        <end position="66"/>
    </location>
</feature>
<evidence type="ECO:0000256" key="3">
    <source>
        <dbReference type="ARBA" id="ARBA00022596"/>
    </source>
</evidence>
<dbReference type="GO" id="GO:0006457">
    <property type="term" value="P:protein folding"/>
    <property type="evidence" value="ECO:0007669"/>
    <property type="project" value="InterPro"/>
</dbReference>
<dbReference type="Proteomes" id="UP000199647">
    <property type="component" value="Unassembled WGS sequence"/>
</dbReference>
<dbReference type="GO" id="GO:0005737">
    <property type="term" value="C:cytoplasm"/>
    <property type="evidence" value="ECO:0007669"/>
    <property type="project" value="UniProtKB-SubCell"/>
</dbReference>
<evidence type="ECO:0000256" key="6">
    <source>
        <dbReference type="SAM" id="MobiDB-lite"/>
    </source>
</evidence>
<keyword evidence="3 5" id="KW-0533">Nickel</keyword>
<dbReference type="Gene3D" id="2.60.260.20">
    <property type="entry name" value="Urease metallochaperone UreE, N-terminal domain"/>
    <property type="match status" value="1"/>
</dbReference>
<dbReference type="SUPFAM" id="SSF69287">
    <property type="entry name" value="Urease metallochaperone UreE, N-terminal domain"/>
    <property type="match status" value="1"/>
</dbReference>